<evidence type="ECO:0000313" key="2">
    <source>
        <dbReference type="EMBL" id="SIT19755.1"/>
    </source>
</evidence>
<evidence type="ECO:0000313" key="3">
    <source>
        <dbReference type="Proteomes" id="UP000186141"/>
    </source>
</evidence>
<accession>A0A1N7QA85</accession>
<sequence>MKHPNPLSPFLMTSAERRAELCRILALGLVRLRMRKSSELSDDMGETSLHLPPAKSVGRHANHRRPA</sequence>
<proteinExistence type="predicted"/>
<feature type="region of interest" description="Disordered" evidence="1">
    <location>
        <begin position="39"/>
        <end position="67"/>
    </location>
</feature>
<dbReference type="AlphaFoldDB" id="A0A1N7QA85"/>
<reference evidence="2 3" key="1">
    <citation type="submission" date="2017-01" db="EMBL/GenBank/DDBJ databases">
        <authorList>
            <person name="Mah S.A."/>
            <person name="Swanson W.J."/>
            <person name="Moy G.W."/>
            <person name="Vacquier V.D."/>
        </authorList>
    </citation>
    <scope>NUCLEOTIDE SEQUENCE [LARGE SCALE GENOMIC DNA]</scope>
    <source>
        <strain evidence="2 3">DSM 26375</strain>
    </source>
</reference>
<dbReference type="STRING" id="1086013.SAMN05421774_10831"/>
<dbReference type="Proteomes" id="UP000186141">
    <property type="component" value="Unassembled WGS sequence"/>
</dbReference>
<keyword evidence="3" id="KW-1185">Reference proteome</keyword>
<organism evidence="2 3">
    <name type="scientific">Gemmobacter megaterium</name>
    <dbReference type="NCBI Taxonomy" id="1086013"/>
    <lineage>
        <taxon>Bacteria</taxon>
        <taxon>Pseudomonadati</taxon>
        <taxon>Pseudomonadota</taxon>
        <taxon>Alphaproteobacteria</taxon>
        <taxon>Rhodobacterales</taxon>
        <taxon>Paracoccaceae</taxon>
        <taxon>Gemmobacter</taxon>
    </lineage>
</organism>
<name>A0A1N7QA85_9RHOB</name>
<protein>
    <submittedName>
        <fullName evidence="2">Uncharacterized protein</fullName>
    </submittedName>
</protein>
<dbReference type="EMBL" id="FTOT01000008">
    <property type="protein sequence ID" value="SIT19755.1"/>
    <property type="molecule type" value="Genomic_DNA"/>
</dbReference>
<gene>
    <name evidence="2" type="ORF">SAMN05421774_10831</name>
</gene>
<feature type="compositionally biased region" description="Basic residues" evidence="1">
    <location>
        <begin position="57"/>
        <end position="67"/>
    </location>
</feature>
<evidence type="ECO:0000256" key="1">
    <source>
        <dbReference type="SAM" id="MobiDB-lite"/>
    </source>
</evidence>